<feature type="region of interest" description="Disordered" evidence="1">
    <location>
        <begin position="122"/>
        <end position="146"/>
    </location>
</feature>
<dbReference type="InParanoid" id="A0A067P8Z8"/>
<protein>
    <submittedName>
        <fullName evidence="2">Uncharacterized protein</fullName>
    </submittedName>
</protein>
<gene>
    <name evidence="2" type="ORF">JAAARDRAFT_199294</name>
</gene>
<evidence type="ECO:0000313" key="3">
    <source>
        <dbReference type="Proteomes" id="UP000027265"/>
    </source>
</evidence>
<name>A0A067P8Z8_9AGAM</name>
<dbReference type="Proteomes" id="UP000027265">
    <property type="component" value="Unassembled WGS sequence"/>
</dbReference>
<keyword evidence="3" id="KW-1185">Reference proteome</keyword>
<organism evidence="2 3">
    <name type="scientific">Jaapia argillacea MUCL 33604</name>
    <dbReference type="NCBI Taxonomy" id="933084"/>
    <lineage>
        <taxon>Eukaryota</taxon>
        <taxon>Fungi</taxon>
        <taxon>Dikarya</taxon>
        <taxon>Basidiomycota</taxon>
        <taxon>Agaricomycotina</taxon>
        <taxon>Agaricomycetes</taxon>
        <taxon>Agaricomycetidae</taxon>
        <taxon>Jaapiales</taxon>
        <taxon>Jaapiaceae</taxon>
        <taxon>Jaapia</taxon>
    </lineage>
</organism>
<evidence type="ECO:0000313" key="2">
    <source>
        <dbReference type="EMBL" id="KDQ51264.1"/>
    </source>
</evidence>
<dbReference type="OrthoDB" id="48988at2759"/>
<dbReference type="HOGENOM" id="CLU_1214925_0_0_1"/>
<reference evidence="3" key="1">
    <citation type="journal article" date="2014" name="Proc. Natl. Acad. Sci. U.S.A.">
        <title>Extensive sampling of basidiomycete genomes demonstrates inadequacy of the white-rot/brown-rot paradigm for wood decay fungi.</title>
        <authorList>
            <person name="Riley R."/>
            <person name="Salamov A.A."/>
            <person name="Brown D.W."/>
            <person name="Nagy L.G."/>
            <person name="Floudas D."/>
            <person name="Held B.W."/>
            <person name="Levasseur A."/>
            <person name="Lombard V."/>
            <person name="Morin E."/>
            <person name="Otillar R."/>
            <person name="Lindquist E.A."/>
            <person name="Sun H."/>
            <person name="LaButti K.M."/>
            <person name="Schmutz J."/>
            <person name="Jabbour D."/>
            <person name="Luo H."/>
            <person name="Baker S.E."/>
            <person name="Pisabarro A.G."/>
            <person name="Walton J.D."/>
            <person name="Blanchette R.A."/>
            <person name="Henrissat B."/>
            <person name="Martin F."/>
            <person name="Cullen D."/>
            <person name="Hibbett D.S."/>
            <person name="Grigoriev I.V."/>
        </authorList>
    </citation>
    <scope>NUCLEOTIDE SEQUENCE [LARGE SCALE GENOMIC DNA]</scope>
    <source>
        <strain evidence="3">MUCL 33604</strain>
    </source>
</reference>
<proteinExistence type="predicted"/>
<evidence type="ECO:0000256" key="1">
    <source>
        <dbReference type="SAM" id="MobiDB-lite"/>
    </source>
</evidence>
<dbReference type="EMBL" id="KL197750">
    <property type="protein sequence ID" value="KDQ51264.1"/>
    <property type="molecule type" value="Genomic_DNA"/>
</dbReference>
<sequence>MTLRSKKLSDRCLLLGPVSISSEVVDARRGSSTLKSSPRRGTSWLCEVYRDDLLVLINVRSPHKFVIDLGLMDWLSDSPCYAKPSSGWRTITGCYIMGEREMLHAPQDVGRRLNPLVLPSSRYLNPSTNPTNQTRSDEQAGTPIHQLSGIGYGMGGRAEEIVVKKGIILVQGVVARSLAKDGATGPIVNTTSLQNMAGIIGGVHVKLSEDEIRYPEGPDTPQATIRHA</sequence>
<dbReference type="STRING" id="933084.A0A067P8Z8"/>
<feature type="compositionally biased region" description="Polar residues" evidence="1">
    <location>
        <begin position="122"/>
        <end position="134"/>
    </location>
</feature>
<accession>A0A067P8Z8</accession>
<dbReference type="AlphaFoldDB" id="A0A067P8Z8"/>